<dbReference type="EMBL" id="JAQIPB010000013">
    <property type="protein sequence ID" value="MDA7419054.1"/>
    <property type="molecule type" value="Genomic_DNA"/>
</dbReference>
<comment type="similarity">
    <text evidence="1">Belongs to the UPF0065 (bug) family.</text>
</comment>
<dbReference type="Pfam" id="PF03401">
    <property type="entry name" value="TctC"/>
    <property type="match status" value="1"/>
</dbReference>
<gene>
    <name evidence="3" type="ORF">PGB34_22005</name>
</gene>
<dbReference type="Proteomes" id="UP001212602">
    <property type="component" value="Unassembled WGS sequence"/>
</dbReference>
<dbReference type="InterPro" id="IPR005064">
    <property type="entry name" value="BUG"/>
</dbReference>
<evidence type="ECO:0000256" key="2">
    <source>
        <dbReference type="SAM" id="SignalP"/>
    </source>
</evidence>
<dbReference type="RefSeq" id="WP_271430252.1">
    <property type="nucleotide sequence ID" value="NZ_JAQIPB010000013.1"/>
</dbReference>
<sequence>MNTLNRRQLIGRSLAAAAALPWAAGAPAWAQGPYPSRPIKWIVPYLPATGPDTGARILAEAVGPILGQPVVIENRAGAAGNIGTRLAAAAPADGYTLLYTGAPIAANMHIYKTPGYDALKDFRHVMGLTSSEVALVVSADSDVRTLDDLLAQLKARPGQVDYASGGIGTPSHLGMELFLTATGTRAMHVPYKGASELVHAVLGKQVVFGMPIYPAAYPMIKAGKLRALAVTGAQRNPTAAEVPTLAELGVKGVELTSWGGFSVPAGTPNAAVDRLRSAFEQAMKKPEVVAKLEEHGGRVQVQDAATFLRSIEQEMRLTQAMMKKVGLEPI</sequence>
<dbReference type="PANTHER" id="PTHR42928">
    <property type="entry name" value="TRICARBOXYLATE-BINDING PROTEIN"/>
    <property type="match status" value="1"/>
</dbReference>
<dbReference type="CDD" id="cd07012">
    <property type="entry name" value="PBP2_Bug_TTT"/>
    <property type="match status" value="1"/>
</dbReference>
<protein>
    <submittedName>
        <fullName evidence="3">Tripartite tricarboxylate transporter substrate binding protein</fullName>
    </submittedName>
</protein>
<evidence type="ECO:0000313" key="4">
    <source>
        <dbReference type="Proteomes" id="UP001212602"/>
    </source>
</evidence>
<dbReference type="InterPro" id="IPR042100">
    <property type="entry name" value="Bug_dom1"/>
</dbReference>
<organism evidence="3 4">
    <name type="scientific">Xenophilus arseniciresistens</name>
    <dbReference type="NCBI Taxonomy" id="1283306"/>
    <lineage>
        <taxon>Bacteria</taxon>
        <taxon>Pseudomonadati</taxon>
        <taxon>Pseudomonadota</taxon>
        <taxon>Betaproteobacteria</taxon>
        <taxon>Burkholderiales</taxon>
        <taxon>Comamonadaceae</taxon>
        <taxon>Xenophilus</taxon>
    </lineage>
</organism>
<dbReference type="PANTHER" id="PTHR42928:SF5">
    <property type="entry name" value="BLR1237 PROTEIN"/>
    <property type="match status" value="1"/>
</dbReference>
<dbReference type="AlphaFoldDB" id="A0AAE3NG53"/>
<dbReference type="Gene3D" id="3.40.190.150">
    <property type="entry name" value="Bordetella uptake gene, domain 1"/>
    <property type="match status" value="1"/>
</dbReference>
<comment type="caution">
    <text evidence="3">The sequence shown here is derived from an EMBL/GenBank/DDBJ whole genome shotgun (WGS) entry which is preliminary data.</text>
</comment>
<keyword evidence="4" id="KW-1185">Reference proteome</keyword>
<keyword evidence="2" id="KW-0732">Signal</keyword>
<proteinExistence type="inferred from homology"/>
<evidence type="ECO:0000256" key="1">
    <source>
        <dbReference type="ARBA" id="ARBA00006987"/>
    </source>
</evidence>
<dbReference type="InterPro" id="IPR006311">
    <property type="entry name" value="TAT_signal"/>
</dbReference>
<name>A0AAE3NG53_9BURK</name>
<dbReference type="SUPFAM" id="SSF53850">
    <property type="entry name" value="Periplasmic binding protein-like II"/>
    <property type="match status" value="1"/>
</dbReference>
<accession>A0AAE3NG53</accession>
<evidence type="ECO:0000313" key="3">
    <source>
        <dbReference type="EMBL" id="MDA7419054.1"/>
    </source>
</evidence>
<reference evidence="3" key="1">
    <citation type="submission" date="2023-01" db="EMBL/GenBank/DDBJ databases">
        <title>Xenophilus mangrovi sp. nov., isolated from soil of Mangrove nature reserve.</title>
        <authorList>
            <person name="Xu S."/>
            <person name="Liu Z."/>
            <person name="Xu Y."/>
        </authorList>
    </citation>
    <scope>NUCLEOTIDE SEQUENCE</scope>
    <source>
        <strain evidence="3">YW8</strain>
    </source>
</reference>
<dbReference type="Gene3D" id="3.40.190.10">
    <property type="entry name" value="Periplasmic binding protein-like II"/>
    <property type="match status" value="1"/>
</dbReference>
<feature type="chain" id="PRO_5042153673" evidence="2">
    <location>
        <begin position="31"/>
        <end position="330"/>
    </location>
</feature>
<dbReference type="PIRSF" id="PIRSF017082">
    <property type="entry name" value="YflP"/>
    <property type="match status" value="1"/>
</dbReference>
<dbReference type="PROSITE" id="PS51318">
    <property type="entry name" value="TAT"/>
    <property type="match status" value="1"/>
</dbReference>
<feature type="signal peptide" evidence="2">
    <location>
        <begin position="1"/>
        <end position="30"/>
    </location>
</feature>